<organism evidence="2 3">
    <name type="scientific">Aliarcobacter cryaerophilus ATCC 43158</name>
    <dbReference type="NCBI Taxonomy" id="1032070"/>
    <lineage>
        <taxon>Bacteria</taxon>
        <taxon>Pseudomonadati</taxon>
        <taxon>Campylobacterota</taxon>
        <taxon>Epsilonproteobacteria</taxon>
        <taxon>Campylobacterales</taxon>
        <taxon>Arcobacteraceae</taxon>
        <taxon>Aliarcobacter</taxon>
    </lineage>
</organism>
<feature type="transmembrane region" description="Helical" evidence="1">
    <location>
        <begin position="25"/>
        <end position="42"/>
    </location>
</feature>
<gene>
    <name evidence="2" type="ORF">ACRYA_0462</name>
</gene>
<keyword evidence="1" id="KW-0812">Transmembrane</keyword>
<keyword evidence="1" id="KW-0472">Membrane</keyword>
<feature type="transmembrane region" description="Helical" evidence="1">
    <location>
        <begin position="62"/>
        <end position="80"/>
    </location>
</feature>
<feature type="transmembrane region" description="Helical" evidence="1">
    <location>
        <begin position="204"/>
        <end position="223"/>
    </location>
</feature>
<evidence type="ECO:0000313" key="3">
    <source>
        <dbReference type="Proteomes" id="UP000273809"/>
    </source>
</evidence>
<dbReference type="EMBL" id="CP032823">
    <property type="protein sequence ID" value="AYJ79611.1"/>
    <property type="molecule type" value="Genomic_DNA"/>
</dbReference>
<reference evidence="2 3" key="1">
    <citation type="submission" date="2018-10" db="EMBL/GenBank/DDBJ databases">
        <title>Complete genome sequences of Arcobacter cryaerophilus strains ATCC 43158 and ATCC 49615.</title>
        <authorList>
            <person name="Miller W.G."/>
            <person name="Yee E."/>
            <person name="Bono J.L."/>
        </authorList>
    </citation>
    <scope>NUCLEOTIDE SEQUENCE [LARGE SCALE GENOMIC DNA]</scope>
    <source>
        <strain evidence="2 3">ATCC 43158</strain>
    </source>
</reference>
<name>A0AAD0TSQ5_9BACT</name>
<accession>A0AAD0TSQ5</accession>
<proteinExistence type="predicted"/>
<dbReference type="AlphaFoldDB" id="A0AAD0TSQ5"/>
<sequence>MRFNTTDLITKKTIKDSFFEEWNDLITKILFWTIIFSPYLIVLNDIYQNKLMHDAKFWIKRAGLYFAFIVFTYFFIGVFSQANAQYLIAINLFLIYVMMFAILKAQSKYGYLLKAKCDEYKPSIEEIENIIKVQNSDENEENINKKKKFRIMFGLVGTLFYLIVLFNIPIASAFIMSILIIGYDIFEQKYFKRDITELFWKKRITYYILVLLPILFIINYIIYDGF</sequence>
<protein>
    <submittedName>
        <fullName evidence="2">Membrane protein</fullName>
    </submittedName>
</protein>
<keyword evidence="1" id="KW-1133">Transmembrane helix</keyword>
<evidence type="ECO:0000256" key="1">
    <source>
        <dbReference type="SAM" id="Phobius"/>
    </source>
</evidence>
<feature type="transmembrane region" description="Helical" evidence="1">
    <location>
        <begin position="86"/>
        <end position="103"/>
    </location>
</feature>
<evidence type="ECO:0000313" key="2">
    <source>
        <dbReference type="EMBL" id="AYJ79611.1"/>
    </source>
</evidence>
<dbReference type="RefSeq" id="WP_105918128.1">
    <property type="nucleotide sequence ID" value="NZ_CP021072.1"/>
</dbReference>
<dbReference type="KEGG" id="acre:ACRYA_0462"/>
<dbReference type="GeneID" id="56460685"/>
<dbReference type="Proteomes" id="UP000273809">
    <property type="component" value="Chromosome"/>
</dbReference>
<feature type="transmembrane region" description="Helical" evidence="1">
    <location>
        <begin position="151"/>
        <end position="184"/>
    </location>
</feature>